<keyword evidence="1" id="KW-1133">Transmembrane helix</keyword>
<name>A0A183UN22_TOXCA</name>
<reference evidence="2 3" key="2">
    <citation type="submission" date="2018-11" db="EMBL/GenBank/DDBJ databases">
        <authorList>
            <consortium name="Pathogen Informatics"/>
        </authorList>
    </citation>
    <scope>NUCLEOTIDE SEQUENCE [LARGE SCALE GENOMIC DNA]</scope>
</reference>
<keyword evidence="1" id="KW-0472">Membrane</keyword>
<keyword evidence="3" id="KW-1185">Reference proteome</keyword>
<gene>
    <name evidence="2" type="ORF">TCNE_LOCUS9892</name>
</gene>
<evidence type="ECO:0000313" key="4">
    <source>
        <dbReference type="WBParaSite" id="TCNE_0000989201-mRNA-1"/>
    </source>
</evidence>
<reference evidence="4" key="1">
    <citation type="submission" date="2016-06" db="UniProtKB">
        <authorList>
            <consortium name="WormBaseParasite"/>
        </authorList>
    </citation>
    <scope>IDENTIFICATION</scope>
</reference>
<proteinExistence type="predicted"/>
<dbReference type="Proteomes" id="UP000050794">
    <property type="component" value="Unassembled WGS sequence"/>
</dbReference>
<sequence>MKALPFVLAFNKVVGSSTSVMLTVSKSFLLLVIATLTIRESDARKRRILNEVTVINNVGRNLKLRCQSILTDLRDQWLEPEEKFSFTFYDFDRGCN</sequence>
<dbReference type="AlphaFoldDB" id="A0A183UN22"/>
<organism evidence="3 4">
    <name type="scientific">Toxocara canis</name>
    <name type="common">Canine roundworm</name>
    <dbReference type="NCBI Taxonomy" id="6265"/>
    <lineage>
        <taxon>Eukaryota</taxon>
        <taxon>Metazoa</taxon>
        <taxon>Ecdysozoa</taxon>
        <taxon>Nematoda</taxon>
        <taxon>Chromadorea</taxon>
        <taxon>Rhabditida</taxon>
        <taxon>Spirurina</taxon>
        <taxon>Ascaridomorpha</taxon>
        <taxon>Ascaridoidea</taxon>
        <taxon>Toxocaridae</taxon>
        <taxon>Toxocara</taxon>
    </lineage>
</organism>
<keyword evidence="1" id="KW-0812">Transmembrane</keyword>
<protein>
    <submittedName>
        <fullName evidence="4">Lipocalin</fullName>
    </submittedName>
</protein>
<evidence type="ECO:0000256" key="1">
    <source>
        <dbReference type="SAM" id="Phobius"/>
    </source>
</evidence>
<feature type="transmembrane region" description="Helical" evidence="1">
    <location>
        <begin position="20"/>
        <end position="38"/>
    </location>
</feature>
<evidence type="ECO:0000313" key="3">
    <source>
        <dbReference type="Proteomes" id="UP000050794"/>
    </source>
</evidence>
<accession>A0A183UN22</accession>
<dbReference type="WBParaSite" id="TCNE_0000989201-mRNA-1">
    <property type="protein sequence ID" value="TCNE_0000989201-mRNA-1"/>
    <property type="gene ID" value="TCNE_0000989201"/>
</dbReference>
<evidence type="ECO:0000313" key="2">
    <source>
        <dbReference type="EMBL" id="VDM41213.1"/>
    </source>
</evidence>
<dbReference type="EMBL" id="UYWY01020317">
    <property type="protein sequence ID" value="VDM41213.1"/>
    <property type="molecule type" value="Genomic_DNA"/>
</dbReference>